<dbReference type="PANTHER" id="PTHR32332">
    <property type="entry name" value="2-NITROPROPANE DIOXYGENASE"/>
    <property type="match status" value="1"/>
</dbReference>
<dbReference type="InterPro" id="IPR004136">
    <property type="entry name" value="NMO"/>
</dbReference>
<dbReference type="KEGG" id="wco:G7084_02745"/>
<accession>A0A6G8AZC4</accession>
<dbReference type="CDD" id="cd04730">
    <property type="entry name" value="NPD_like"/>
    <property type="match status" value="1"/>
</dbReference>
<gene>
    <name evidence="6" type="ORF">G7084_02745</name>
</gene>
<reference evidence="6 7" key="1">
    <citation type="submission" date="2020-03" db="EMBL/GenBank/DDBJ databases">
        <title>Weissella sp. nov., isolated from Cybister lewisianus.</title>
        <authorList>
            <person name="Hyun D.-W."/>
            <person name="Bae J.-W."/>
        </authorList>
    </citation>
    <scope>NUCLEOTIDE SEQUENCE [LARGE SCALE GENOMIC DNA]</scope>
    <source>
        <strain evidence="6 7">HDW19</strain>
    </source>
</reference>
<dbReference type="Proteomes" id="UP000500741">
    <property type="component" value="Chromosome"/>
</dbReference>
<dbReference type="InterPro" id="IPR013785">
    <property type="entry name" value="Aldolase_TIM"/>
</dbReference>
<comment type="function">
    <text evidence="1">Nitronate monooxygenase that uses molecular oxygen to catalyze the oxidative denitrification of alkyl nitronates. Acts on propionate 3-nitronate (P3N), the presumed physiological substrate. Probably functions in the detoxification of P3N, a metabolic poison produced by plants and fungi as a defense mechanism.</text>
</comment>
<evidence type="ECO:0000313" key="6">
    <source>
        <dbReference type="EMBL" id="QIL50337.1"/>
    </source>
</evidence>
<dbReference type="PANTHER" id="PTHR32332:SF20">
    <property type="entry name" value="2-NITROPROPANE DIOXYGENASE-LIKE PROTEIN"/>
    <property type="match status" value="1"/>
</dbReference>
<dbReference type="Gene3D" id="3.20.20.70">
    <property type="entry name" value="Aldolase class I"/>
    <property type="match status" value="1"/>
</dbReference>
<evidence type="ECO:0000256" key="1">
    <source>
        <dbReference type="ARBA" id="ARBA00003535"/>
    </source>
</evidence>
<evidence type="ECO:0000256" key="3">
    <source>
        <dbReference type="ARBA" id="ARBA00022630"/>
    </source>
</evidence>
<proteinExistence type="predicted"/>
<dbReference type="Pfam" id="PF03060">
    <property type="entry name" value="NMO"/>
    <property type="match status" value="2"/>
</dbReference>
<evidence type="ECO:0000256" key="2">
    <source>
        <dbReference type="ARBA" id="ARBA00013457"/>
    </source>
</evidence>
<organism evidence="6 7">
    <name type="scientific">Weissella coleopterorum</name>
    <dbReference type="NCBI Taxonomy" id="2714949"/>
    <lineage>
        <taxon>Bacteria</taxon>
        <taxon>Bacillati</taxon>
        <taxon>Bacillota</taxon>
        <taxon>Bacilli</taxon>
        <taxon>Lactobacillales</taxon>
        <taxon>Lactobacillaceae</taxon>
        <taxon>Weissella</taxon>
    </lineage>
</organism>
<keyword evidence="3" id="KW-0285">Flavoprotein</keyword>
<keyword evidence="5" id="KW-0560">Oxidoreductase</keyword>
<dbReference type="AlphaFoldDB" id="A0A6G8AZC4"/>
<dbReference type="EMBL" id="CP049888">
    <property type="protein sequence ID" value="QIL50337.1"/>
    <property type="molecule type" value="Genomic_DNA"/>
</dbReference>
<keyword evidence="7" id="KW-1185">Reference proteome</keyword>
<evidence type="ECO:0000256" key="5">
    <source>
        <dbReference type="ARBA" id="ARBA00023002"/>
    </source>
</evidence>
<evidence type="ECO:0000256" key="4">
    <source>
        <dbReference type="ARBA" id="ARBA00022643"/>
    </source>
</evidence>
<name>A0A6G8AZC4_9LACO</name>
<dbReference type="SUPFAM" id="SSF51412">
    <property type="entry name" value="Inosine monophosphate dehydrogenase (IMPDH)"/>
    <property type="match status" value="1"/>
</dbReference>
<dbReference type="RefSeq" id="WP_166009848.1">
    <property type="nucleotide sequence ID" value="NZ_CP049888.1"/>
</dbReference>
<evidence type="ECO:0000313" key="7">
    <source>
        <dbReference type="Proteomes" id="UP000500741"/>
    </source>
</evidence>
<keyword evidence="4" id="KW-0288">FMN</keyword>
<dbReference type="GO" id="GO:0018580">
    <property type="term" value="F:nitronate monooxygenase activity"/>
    <property type="evidence" value="ECO:0007669"/>
    <property type="project" value="InterPro"/>
</dbReference>
<sequence length="314" mass="32765">MTALTEILGTKYPLVQGSMARISNHVLVIAVSKAGGLGVLTSVGLDQTGLRTEIKKVKAATDQPFAVNLMLMMDNIADLVEVIIEEEVPIVMTGAGTPKPYMPMLLAAGVKVIPVIPSVKLAQKMEALGAVVVVAEGMESGGHIGATTTMALVPQVVSAVHIPVIAAGGIGDGRGVAAALALGAQGGQIGTLFLTADETPIADAYKAAIIDANDTATTVTGRQAGAPVRALKNTMTNKYLELEAQGATWAELETVVLHSLAKAAFEGDLENGSIMAGEIVGLIQTRRPVQKIIEDLFHETEMVIKHLNNFKLNF</sequence>
<protein>
    <recommendedName>
        <fullName evidence="2">Probable nitronate monooxygenase</fullName>
    </recommendedName>
</protein>